<evidence type="ECO:0000313" key="8">
    <source>
        <dbReference type="EMBL" id="SFQ68305.1"/>
    </source>
</evidence>
<evidence type="ECO:0000256" key="2">
    <source>
        <dbReference type="ARBA" id="ARBA00022475"/>
    </source>
</evidence>
<comment type="subcellular location">
    <subcellularLocation>
        <location evidence="1">Cell membrane</location>
        <topology evidence="1">Multi-pass membrane protein</topology>
    </subcellularLocation>
</comment>
<feature type="transmembrane region" description="Helical" evidence="6">
    <location>
        <begin position="392"/>
        <end position="411"/>
    </location>
</feature>
<organism evidence="8 9">
    <name type="scientific">Halopseudomonas formosensis</name>
    <dbReference type="NCBI Taxonomy" id="1002526"/>
    <lineage>
        <taxon>Bacteria</taxon>
        <taxon>Pseudomonadati</taxon>
        <taxon>Pseudomonadota</taxon>
        <taxon>Gammaproteobacteria</taxon>
        <taxon>Pseudomonadales</taxon>
        <taxon>Pseudomonadaceae</taxon>
        <taxon>Halopseudomonas</taxon>
    </lineage>
</organism>
<evidence type="ECO:0000256" key="5">
    <source>
        <dbReference type="ARBA" id="ARBA00023136"/>
    </source>
</evidence>
<feature type="transmembrane region" description="Helical" evidence="6">
    <location>
        <begin position="21"/>
        <end position="41"/>
    </location>
</feature>
<feature type="transmembrane region" description="Helical" evidence="6">
    <location>
        <begin position="757"/>
        <end position="782"/>
    </location>
</feature>
<keyword evidence="5 6" id="KW-0472">Membrane</keyword>
<dbReference type="RefSeq" id="WP_090537099.1">
    <property type="nucleotide sequence ID" value="NZ_FOYD01000002.1"/>
</dbReference>
<keyword evidence="2" id="KW-1003">Cell membrane</keyword>
<feature type="transmembrane region" description="Helical" evidence="6">
    <location>
        <begin position="794"/>
        <end position="820"/>
    </location>
</feature>
<evidence type="ECO:0000256" key="4">
    <source>
        <dbReference type="ARBA" id="ARBA00022989"/>
    </source>
</evidence>
<feature type="transmembrane region" description="Helical" evidence="6">
    <location>
        <begin position="347"/>
        <end position="371"/>
    </location>
</feature>
<feature type="transmembrane region" description="Helical" evidence="6">
    <location>
        <begin position="302"/>
        <end position="327"/>
    </location>
</feature>
<gene>
    <name evidence="8" type="ORF">SAMN05216578_102109</name>
</gene>
<dbReference type="AlphaFoldDB" id="A0A1I6AI25"/>
<feature type="transmembrane region" description="Helical" evidence="6">
    <location>
        <begin position="707"/>
        <end position="727"/>
    </location>
</feature>
<protein>
    <submittedName>
        <fullName evidence="8">Putative ABC transport system permease protein</fullName>
    </submittedName>
</protein>
<dbReference type="OrthoDB" id="5292592at2"/>
<evidence type="ECO:0000256" key="3">
    <source>
        <dbReference type="ARBA" id="ARBA00022692"/>
    </source>
</evidence>
<evidence type="ECO:0000256" key="1">
    <source>
        <dbReference type="ARBA" id="ARBA00004651"/>
    </source>
</evidence>
<proteinExistence type="predicted"/>
<feature type="domain" description="ABC3 transporter permease C-terminal" evidence="7">
    <location>
        <begin position="711"/>
        <end position="824"/>
    </location>
</feature>
<dbReference type="EMBL" id="FOYD01000002">
    <property type="protein sequence ID" value="SFQ68305.1"/>
    <property type="molecule type" value="Genomic_DNA"/>
</dbReference>
<keyword evidence="3 6" id="KW-0812">Transmembrane</keyword>
<dbReference type="Proteomes" id="UP000242815">
    <property type="component" value="Unassembled WGS sequence"/>
</dbReference>
<reference evidence="8 9" key="1">
    <citation type="submission" date="2016-10" db="EMBL/GenBank/DDBJ databases">
        <authorList>
            <person name="de Groot N.N."/>
        </authorList>
    </citation>
    <scope>NUCLEOTIDE SEQUENCE [LARGE SCALE GENOMIC DNA]</scope>
    <source>
        <strain evidence="8 9">JCM 18415</strain>
    </source>
</reference>
<feature type="transmembrane region" description="Helical" evidence="6">
    <location>
        <begin position="461"/>
        <end position="488"/>
    </location>
</feature>
<name>A0A1I6AI25_9GAMM</name>
<dbReference type="Pfam" id="PF02687">
    <property type="entry name" value="FtsX"/>
    <property type="match status" value="2"/>
</dbReference>
<feature type="domain" description="ABC3 transporter permease C-terminal" evidence="7">
    <location>
        <begin position="260"/>
        <end position="378"/>
    </location>
</feature>
<dbReference type="InterPro" id="IPR038766">
    <property type="entry name" value="Membrane_comp_ABC_pdt"/>
</dbReference>
<feature type="transmembrane region" description="Helical" evidence="6">
    <location>
        <begin position="257"/>
        <end position="281"/>
    </location>
</feature>
<evidence type="ECO:0000313" key="9">
    <source>
        <dbReference type="Proteomes" id="UP000242815"/>
    </source>
</evidence>
<evidence type="ECO:0000256" key="6">
    <source>
        <dbReference type="SAM" id="Phobius"/>
    </source>
</evidence>
<sequence>MSGDLPLASRLLLREWRAGELRVMLLALLIAVTVSTAISFFTDRLQRGMVTRAAEFLGADMRLSSRDPWPDEVLQEAIKNNLQHTDIVDFSSITSSETEMLLSSIKAVGPGYPLRGEVRISDEPHGSERTATAIPEPGTVWVEARLLSQLDMQVGDLLEVGYAQLRVAAVLTHEPDRAGDFYSLTPRVLMNLGDLPATRVIQPGSRVRYRLLVSGEEADLQRLRSWLEPRLESHQRITSVADDNRQIGSALTRANQLLGLASIAAVVLAGVAVALSASRFAQRHFDTSALLRCLGASRTRTLRLFLLQLLGLGILATLLGLASGWLMQAGLVYLLRELLPPDLPGAGLRPLLVGAATGMVSLFGFALPPLLRLGRVSPLRVLRRELTPLPGSGWFIYGLALSALSLLMWQFTDNLPMTLAVITGGAIAALLLGILAWLLLRASGDRLRHLGLAWRLGSGQLLKHPAAAAGQVLAFGLILMAMVVIFVLRTELLDTWQAQLPDDAPNHFALNILPDQEQAFAQALGEIGATSAPLYPVTPGRLTSINGQPVRTQVTKDSPGERAINRDLSLTWASELAPDNELVTGHWWPDLPEAEGHRVSVEAELAGSLGIGVGDQLGFVIAGTTLEAEVSSIRSVNWDNFTPNFYMVFSPGALDGMPTTLLTSFHLPADQREGLRQLTRAFPAMTLLEVEAILAQLRDILRQVTIAVEYVLIFVLLAGFTVLFASLQSTLDTRLYEGALLRTLGARRQLLRQANRLEFTLLGTLAGLLAVLAAELVTWLLYRFALNLEWQPHYLLWLLVPGAGALLIGLAGALGTRAVVNQSPMGLLRRG</sequence>
<dbReference type="PANTHER" id="PTHR30287">
    <property type="entry name" value="MEMBRANE COMPONENT OF PREDICTED ABC SUPERFAMILY METABOLITE UPTAKE TRANSPORTER"/>
    <property type="match status" value="1"/>
</dbReference>
<dbReference type="STRING" id="1002526.SAMN05216578_102109"/>
<dbReference type="GO" id="GO:0005886">
    <property type="term" value="C:plasma membrane"/>
    <property type="evidence" value="ECO:0007669"/>
    <property type="project" value="UniProtKB-SubCell"/>
</dbReference>
<evidence type="ECO:0000259" key="7">
    <source>
        <dbReference type="Pfam" id="PF02687"/>
    </source>
</evidence>
<keyword evidence="4 6" id="KW-1133">Transmembrane helix</keyword>
<dbReference type="PANTHER" id="PTHR30287:SF1">
    <property type="entry name" value="INNER MEMBRANE PROTEIN"/>
    <property type="match status" value="1"/>
</dbReference>
<feature type="transmembrane region" description="Helical" evidence="6">
    <location>
        <begin position="417"/>
        <end position="440"/>
    </location>
</feature>
<dbReference type="InterPro" id="IPR003838">
    <property type="entry name" value="ABC3_permease_C"/>
</dbReference>
<accession>A0A1I6AI25</accession>